<accession>A0A131XRF3</accession>
<evidence type="ECO:0000313" key="2">
    <source>
        <dbReference type="EMBL" id="JAP68670.1"/>
    </source>
</evidence>
<organism evidence="2">
    <name type="scientific">Ixodes ricinus</name>
    <name type="common">Common tick</name>
    <name type="synonym">Acarus ricinus</name>
    <dbReference type="NCBI Taxonomy" id="34613"/>
    <lineage>
        <taxon>Eukaryota</taxon>
        <taxon>Metazoa</taxon>
        <taxon>Ecdysozoa</taxon>
        <taxon>Arthropoda</taxon>
        <taxon>Chelicerata</taxon>
        <taxon>Arachnida</taxon>
        <taxon>Acari</taxon>
        <taxon>Parasitiformes</taxon>
        <taxon>Ixodida</taxon>
        <taxon>Ixodoidea</taxon>
        <taxon>Ixodidae</taxon>
        <taxon>Ixodinae</taxon>
        <taxon>Ixodes</taxon>
    </lineage>
</organism>
<name>A0A131XRF3_IXORI</name>
<feature type="non-terminal residue" evidence="2">
    <location>
        <position position="1"/>
    </location>
</feature>
<proteinExistence type="evidence at transcript level"/>
<evidence type="ECO:0000256" key="1">
    <source>
        <dbReference type="SAM" id="MobiDB-lite"/>
    </source>
</evidence>
<dbReference type="AlphaFoldDB" id="A0A131XRF3"/>
<dbReference type="EMBL" id="GEFM01007126">
    <property type="protein sequence ID" value="JAP68670.1"/>
    <property type="molecule type" value="mRNA"/>
</dbReference>
<feature type="non-terminal residue" evidence="2">
    <location>
        <position position="164"/>
    </location>
</feature>
<sequence>SFWDMPSAIPPMSPVTCCAALSPSRPSPGTLPQGPVPSPGTTSPEATPKRPPGEMSHGHRPRTSGRPFRFSRSDLSPLSPPVPTASKKGIGQRLASFFRTTKAKRTPRNQRFFTRGYMPTWKLASPMLGRRRGCRFASLRDRVPALIRKSLRRRSYGYAVNPLP</sequence>
<reference evidence="2" key="1">
    <citation type="submission" date="2016-02" db="EMBL/GenBank/DDBJ databases">
        <title>RNAseq analyses of the midgut from blood- or serum-fed Ixodes ricinus ticks.</title>
        <authorList>
            <person name="Perner J."/>
            <person name="Provaznik J."/>
            <person name="Schrenkova J."/>
            <person name="Urbanova V."/>
            <person name="Ribeiro J.M."/>
            <person name="Kopacek P."/>
        </authorList>
    </citation>
    <scope>NUCLEOTIDE SEQUENCE</scope>
    <source>
        <tissue evidence="2">Gut</tissue>
    </source>
</reference>
<protein>
    <submittedName>
        <fullName evidence="2">Uncharacterized protein</fullName>
    </submittedName>
</protein>
<feature type="region of interest" description="Disordered" evidence="1">
    <location>
        <begin position="1"/>
        <end position="91"/>
    </location>
</feature>